<keyword evidence="1" id="KW-0732">Signal</keyword>
<dbReference type="PROSITE" id="PS51257">
    <property type="entry name" value="PROKAR_LIPOPROTEIN"/>
    <property type="match status" value="1"/>
</dbReference>
<name>A0A1G6WXM2_9SPHI</name>
<dbReference type="PROSITE" id="PS50213">
    <property type="entry name" value="FAS1"/>
    <property type="match status" value="1"/>
</dbReference>
<proteinExistence type="predicted"/>
<dbReference type="InterPro" id="IPR036378">
    <property type="entry name" value="FAS1_dom_sf"/>
</dbReference>
<dbReference type="Pfam" id="PF02469">
    <property type="entry name" value="Fasciclin"/>
    <property type="match status" value="1"/>
</dbReference>
<organism evidence="3 4">
    <name type="scientific">Mucilaginibacter pineti</name>
    <dbReference type="NCBI Taxonomy" id="1391627"/>
    <lineage>
        <taxon>Bacteria</taxon>
        <taxon>Pseudomonadati</taxon>
        <taxon>Bacteroidota</taxon>
        <taxon>Sphingobacteriia</taxon>
        <taxon>Sphingobacteriales</taxon>
        <taxon>Sphingobacteriaceae</taxon>
        <taxon>Mucilaginibacter</taxon>
    </lineage>
</organism>
<dbReference type="OrthoDB" id="1097608at2"/>
<dbReference type="EMBL" id="FNAI01000002">
    <property type="protein sequence ID" value="SDD70549.1"/>
    <property type="molecule type" value="Genomic_DNA"/>
</dbReference>
<dbReference type="InterPro" id="IPR000782">
    <property type="entry name" value="FAS1_domain"/>
</dbReference>
<evidence type="ECO:0000313" key="4">
    <source>
        <dbReference type="Proteomes" id="UP000199072"/>
    </source>
</evidence>
<keyword evidence="4" id="KW-1185">Reference proteome</keyword>
<dbReference type="Gene3D" id="2.30.180.10">
    <property type="entry name" value="FAS1 domain"/>
    <property type="match status" value="1"/>
</dbReference>
<protein>
    <submittedName>
        <fullName evidence="3">Fasciclin domain-containing protein</fullName>
    </submittedName>
</protein>
<dbReference type="AlphaFoldDB" id="A0A1G6WXM2"/>
<feature type="signal peptide" evidence="1">
    <location>
        <begin position="1"/>
        <end position="20"/>
    </location>
</feature>
<dbReference type="RefSeq" id="WP_091146135.1">
    <property type="nucleotide sequence ID" value="NZ_FNAI01000002.1"/>
</dbReference>
<dbReference type="Proteomes" id="UP000199072">
    <property type="component" value="Unassembled WGS sequence"/>
</dbReference>
<evidence type="ECO:0000259" key="2">
    <source>
        <dbReference type="PROSITE" id="PS50213"/>
    </source>
</evidence>
<dbReference type="SUPFAM" id="SSF82153">
    <property type="entry name" value="FAS1 domain"/>
    <property type="match status" value="1"/>
</dbReference>
<dbReference type="STRING" id="1391627.SAMN05216464_102330"/>
<gene>
    <name evidence="3" type="ORF">SAMN05216464_102330</name>
</gene>
<accession>A0A1G6WXM2</accession>
<feature type="domain" description="FAS1" evidence="2">
    <location>
        <begin position="39"/>
        <end position="215"/>
    </location>
</feature>
<feature type="chain" id="PRO_5011489184" evidence="1">
    <location>
        <begin position="21"/>
        <end position="239"/>
    </location>
</feature>
<evidence type="ECO:0000256" key="1">
    <source>
        <dbReference type="SAM" id="SignalP"/>
    </source>
</evidence>
<sequence>MYKFIKSAIAISLVAACLLAGCKKDSYFYNTGLHQAKYDGTILDYLKAKPFIFDSLTMVVKIAGMEDLFQKENVTFFAPPSSSIHRAVVNLNNDLRSNGKDTVSQLEQVAPQVWKDLLSEYVFKGTYLLKDIPQIDTAAMNAFPGQGYVSYGGRTMNIGVFYNSAGGVKYVGYRQLIFSYIPDFSNPTINLINTPVATSDIQPTNGVIHVLQFQNHVLGFDSRRFVNAAESAGISKATE</sequence>
<reference evidence="3 4" key="1">
    <citation type="submission" date="2016-10" db="EMBL/GenBank/DDBJ databases">
        <authorList>
            <person name="de Groot N.N."/>
        </authorList>
    </citation>
    <scope>NUCLEOTIDE SEQUENCE [LARGE SCALE GENOMIC DNA]</scope>
    <source>
        <strain evidence="3 4">47C3B</strain>
    </source>
</reference>
<evidence type="ECO:0000313" key="3">
    <source>
        <dbReference type="EMBL" id="SDD70549.1"/>
    </source>
</evidence>